<dbReference type="GO" id="GO:0032259">
    <property type="term" value="P:methylation"/>
    <property type="evidence" value="ECO:0007669"/>
    <property type="project" value="UniProtKB-KW"/>
</dbReference>
<keyword evidence="2" id="KW-0489">Methyltransferase</keyword>
<dbReference type="FunCoup" id="A0A3B1IDH8">
    <property type="interactions" value="584"/>
</dbReference>
<dbReference type="SUPFAM" id="SSF53335">
    <property type="entry name" value="S-adenosyl-L-methionine-dependent methyltransferases"/>
    <property type="match status" value="1"/>
</dbReference>
<dbReference type="Bgee" id="ENSAMXG00000038513">
    <property type="expression patterns" value="Expressed in intestine and 11 other cell types or tissues"/>
</dbReference>
<dbReference type="GeneTree" id="ENSGT00390000002862"/>
<dbReference type="FunFam" id="3.40.50.150:FF:000118">
    <property type="entry name" value="Histamine N-methyltransferase"/>
    <property type="match status" value="1"/>
</dbReference>
<reference evidence="5" key="3">
    <citation type="submission" date="2025-08" db="UniProtKB">
        <authorList>
            <consortium name="Ensembl"/>
        </authorList>
    </citation>
    <scope>IDENTIFICATION</scope>
</reference>
<dbReference type="Pfam" id="PF13489">
    <property type="entry name" value="Methyltransf_23"/>
    <property type="match status" value="1"/>
</dbReference>
<reference evidence="5" key="4">
    <citation type="submission" date="2025-09" db="UniProtKB">
        <authorList>
            <consortium name="Ensembl"/>
        </authorList>
    </citation>
    <scope>IDENTIFICATION</scope>
</reference>
<dbReference type="InterPro" id="IPR029063">
    <property type="entry name" value="SAM-dependent_MTases_sf"/>
</dbReference>
<evidence type="ECO:0000256" key="1">
    <source>
        <dbReference type="ARBA" id="ARBA00011245"/>
    </source>
</evidence>
<dbReference type="PIRSF" id="PIRSF016616">
    <property type="entry name" value="HHMT"/>
    <property type="match status" value="1"/>
</dbReference>
<keyword evidence="4" id="KW-0949">S-adenosyl-L-methionine</keyword>
<dbReference type="AlphaFoldDB" id="A0A3B1IDH8"/>
<evidence type="ECO:0000313" key="6">
    <source>
        <dbReference type="Proteomes" id="UP000018467"/>
    </source>
</evidence>
<keyword evidence="6" id="KW-1185">Reference proteome</keyword>
<proteinExistence type="predicted"/>
<dbReference type="Ensembl" id="ENSAMXT00000047117.1">
    <property type="protein sequence ID" value="ENSAMXP00000027978.1"/>
    <property type="gene ID" value="ENSAMXG00000038513.1"/>
</dbReference>
<dbReference type="Gene3D" id="3.40.50.150">
    <property type="entry name" value="Vaccinia Virus protein VP39"/>
    <property type="match status" value="1"/>
</dbReference>
<dbReference type="PROSITE" id="PS51597">
    <property type="entry name" value="SAM_HNMT"/>
    <property type="match status" value="1"/>
</dbReference>
<evidence type="ECO:0000256" key="2">
    <source>
        <dbReference type="ARBA" id="ARBA00022603"/>
    </source>
</evidence>
<dbReference type="Proteomes" id="UP000018467">
    <property type="component" value="Unassembled WGS sequence"/>
</dbReference>
<evidence type="ECO:0000313" key="5">
    <source>
        <dbReference type="Ensembl" id="ENSAMXP00000027978.1"/>
    </source>
</evidence>
<keyword evidence="3" id="KW-0808">Transferase</keyword>
<reference evidence="6" key="1">
    <citation type="submission" date="2013-03" db="EMBL/GenBank/DDBJ databases">
        <authorList>
            <person name="Jeffery W."/>
            <person name="Warren W."/>
            <person name="Wilson R.K."/>
        </authorList>
    </citation>
    <scope>NUCLEOTIDE SEQUENCE</scope>
    <source>
        <strain evidence="6">female</strain>
    </source>
</reference>
<dbReference type="InParanoid" id="A0A3B1IDH8"/>
<organism evidence="5 6">
    <name type="scientific">Astyanax mexicanus</name>
    <name type="common">Blind cave fish</name>
    <name type="synonym">Astyanax fasciatus mexicanus</name>
    <dbReference type="NCBI Taxonomy" id="7994"/>
    <lineage>
        <taxon>Eukaryota</taxon>
        <taxon>Metazoa</taxon>
        <taxon>Chordata</taxon>
        <taxon>Craniata</taxon>
        <taxon>Vertebrata</taxon>
        <taxon>Euteleostomi</taxon>
        <taxon>Actinopterygii</taxon>
        <taxon>Neopterygii</taxon>
        <taxon>Teleostei</taxon>
        <taxon>Ostariophysi</taxon>
        <taxon>Characiformes</taxon>
        <taxon>Characoidei</taxon>
        <taxon>Acestrorhamphidae</taxon>
        <taxon>Acestrorhamphinae</taxon>
        <taxon>Astyanax</taxon>
    </lineage>
</organism>
<comment type="subunit">
    <text evidence="1">Monomer.</text>
</comment>
<dbReference type="OrthoDB" id="5984880at2759"/>
<evidence type="ECO:0000256" key="4">
    <source>
        <dbReference type="ARBA" id="ARBA00022691"/>
    </source>
</evidence>
<sequence>MAGYQGIYMQRFQNYLQRSGEHKVIQKLIDTVLRPQITKMAEGKTGFGVLGVGSGGGEMDVYLISILQSVLQSVPISVEVVEPSTDLTQNFKDLVSKTSSLRDISFNWNTVTCADYETQIKTKQDVKFDLIHMIQMLYYVDDPKATLKFFHSLLKENGKLLIIHEAASSGWEILWKTFKKDLCTNTLSDYLSAGDIRVQLDALGLRYEELVVKNTLDITDCFTEGNKDGQMLLDFMTDREDFHASFSAEVRSSMLELLKNECSTTTDGRVLFNCSLSALLVHA</sequence>
<reference evidence="6" key="2">
    <citation type="journal article" date="2014" name="Nat. Commun.">
        <title>The cavefish genome reveals candidate genes for eye loss.</title>
        <authorList>
            <person name="McGaugh S.E."/>
            <person name="Gross J.B."/>
            <person name="Aken B."/>
            <person name="Blin M."/>
            <person name="Borowsky R."/>
            <person name="Chalopin D."/>
            <person name="Hinaux H."/>
            <person name="Jeffery W.R."/>
            <person name="Keene A."/>
            <person name="Ma L."/>
            <person name="Minx P."/>
            <person name="Murphy D."/>
            <person name="O'Quin K.E."/>
            <person name="Retaux S."/>
            <person name="Rohner N."/>
            <person name="Searle S.M."/>
            <person name="Stahl B.A."/>
            <person name="Tabin C."/>
            <person name="Volff J.N."/>
            <person name="Yoshizawa M."/>
            <person name="Warren W.C."/>
        </authorList>
    </citation>
    <scope>NUCLEOTIDE SEQUENCE [LARGE SCALE GENOMIC DNA]</scope>
    <source>
        <strain evidence="6">female</strain>
    </source>
</reference>
<accession>A0A3B1IDH8</accession>
<dbReference type="GO" id="GO:0008170">
    <property type="term" value="F:N-methyltransferase activity"/>
    <property type="evidence" value="ECO:0007669"/>
    <property type="project" value="InterPro"/>
</dbReference>
<protein>
    <submittedName>
        <fullName evidence="5">Histamine N-methyltransferase</fullName>
    </submittedName>
</protein>
<dbReference type="STRING" id="7994.ENSAMXP00000027978"/>
<name>A0A3B1IDH8_ASTMX</name>
<evidence type="ECO:0000256" key="3">
    <source>
        <dbReference type="ARBA" id="ARBA00022679"/>
    </source>
</evidence>
<dbReference type="InterPro" id="IPR016673">
    <property type="entry name" value="HHMT-like"/>
</dbReference>